<dbReference type="HOGENOM" id="CLU_1176608_0_0_1"/>
<dbReference type="PANTHER" id="PTHR15127:SF32">
    <property type="entry name" value="HEAVYWEIGHT, ISOFORM A"/>
    <property type="match status" value="1"/>
</dbReference>
<dbReference type="InterPro" id="IPR051846">
    <property type="entry name" value="SH2_domain_adapters"/>
</dbReference>
<proteinExistence type="predicted"/>
<keyword evidence="1" id="KW-0727">SH2 domain</keyword>
<reference evidence="4" key="1">
    <citation type="submission" date="2013-02" db="EMBL/GenBank/DDBJ databases">
        <authorList>
            <person name="Hughes D."/>
        </authorList>
    </citation>
    <scope>NUCLEOTIDE SEQUENCE</scope>
    <source>
        <strain>Durham</strain>
        <strain evidence="4">NC isolate 2 -- Noor lab</strain>
    </source>
</reference>
<dbReference type="GO" id="GO:0001784">
    <property type="term" value="F:phosphotyrosine residue binding"/>
    <property type="evidence" value="ECO:0007669"/>
    <property type="project" value="TreeGrafter"/>
</dbReference>
<organism evidence="3 4">
    <name type="scientific">Megaselia scalaris</name>
    <name type="common">Humpbacked fly</name>
    <name type="synonym">Phora scalaris</name>
    <dbReference type="NCBI Taxonomy" id="36166"/>
    <lineage>
        <taxon>Eukaryota</taxon>
        <taxon>Metazoa</taxon>
        <taxon>Ecdysozoa</taxon>
        <taxon>Arthropoda</taxon>
        <taxon>Hexapoda</taxon>
        <taxon>Insecta</taxon>
        <taxon>Pterygota</taxon>
        <taxon>Neoptera</taxon>
        <taxon>Endopterygota</taxon>
        <taxon>Diptera</taxon>
        <taxon>Brachycera</taxon>
        <taxon>Muscomorpha</taxon>
        <taxon>Platypezoidea</taxon>
        <taxon>Phoridae</taxon>
        <taxon>Megaseliini</taxon>
        <taxon>Megaselia</taxon>
    </lineage>
</organism>
<dbReference type="EMBL" id="CAQQ02386166">
    <property type="status" value="NOT_ANNOTATED_CDS"/>
    <property type="molecule type" value="Genomic_DNA"/>
</dbReference>
<feature type="region of interest" description="Disordered" evidence="2">
    <location>
        <begin position="121"/>
        <end position="152"/>
    </location>
</feature>
<keyword evidence="4" id="KW-1185">Reference proteome</keyword>
<dbReference type="AlphaFoldDB" id="T1GY79"/>
<feature type="compositionally biased region" description="Basic residues" evidence="2">
    <location>
        <begin position="129"/>
        <end position="145"/>
    </location>
</feature>
<evidence type="ECO:0000256" key="2">
    <source>
        <dbReference type="SAM" id="MobiDB-lite"/>
    </source>
</evidence>
<evidence type="ECO:0000313" key="3">
    <source>
        <dbReference type="EnsemblMetazoa" id="MESCA008801-PA"/>
    </source>
</evidence>
<feature type="region of interest" description="Disordered" evidence="2">
    <location>
        <begin position="52"/>
        <end position="85"/>
    </location>
</feature>
<evidence type="ECO:0000256" key="1">
    <source>
        <dbReference type="ARBA" id="ARBA00022999"/>
    </source>
</evidence>
<sequence>MPPHRLLGPAVCACAAPAINDDIDEFFRPRSIFYVHAQGAHECEDCAPNPQLNKLHKSNSNSTKSRLGSDNSVNTQDDEMSSGKRRQVYETAFDCKITKSDDDLDEMDKITKHSVLLQINENGNNINKSSHKTKNSSSKRHKNSKNQKIQESEQQAITMISNNLENIHIENASVDQMNNTTTIPTLGYTPSPPSTAPLPMKFPGKHDRFFMNKGGGFAVGLHVAWSLVTCGLHVAF</sequence>
<protein>
    <submittedName>
        <fullName evidence="3">Uncharacterized protein</fullName>
    </submittedName>
</protein>
<feature type="compositionally biased region" description="Polar residues" evidence="2">
    <location>
        <begin position="58"/>
        <end position="75"/>
    </location>
</feature>
<dbReference type="STRING" id="36166.T1GY79"/>
<name>T1GY79_MEGSC</name>
<reference evidence="3" key="2">
    <citation type="submission" date="2015-06" db="UniProtKB">
        <authorList>
            <consortium name="EnsemblMetazoa"/>
        </authorList>
    </citation>
    <scope>IDENTIFICATION</scope>
</reference>
<dbReference type="Proteomes" id="UP000015102">
    <property type="component" value="Unassembled WGS sequence"/>
</dbReference>
<evidence type="ECO:0000313" key="4">
    <source>
        <dbReference type="Proteomes" id="UP000015102"/>
    </source>
</evidence>
<dbReference type="EnsemblMetazoa" id="MESCA008801-RA">
    <property type="protein sequence ID" value="MESCA008801-PA"/>
    <property type="gene ID" value="MESCA008801"/>
</dbReference>
<accession>T1GY79</accession>
<dbReference type="PANTHER" id="PTHR15127">
    <property type="entry name" value="HEAVYWEIGHT, ISOFORM A"/>
    <property type="match status" value="1"/>
</dbReference>
<dbReference type="EMBL" id="CAQQ02386165">
    <property type="status" value="NOT_ANNOTATED_CDS"/>
    <property type="molecule type" value="Genomic_DNA"/>
</dbReference>